<keyword evidence="12" id="KW-1185">Reference proteome</keyword>
<feature type="domain" description="C2H2-type" evidence="10">
    <location>
        <begin position="158"/>
        <end position="187"/>
    </location>
</feature>
<evidence type="ECO:0000256" key="9">
    <source>
        <dbReference type="SAM" id="MobiDB-lite"/>
    </source>
</evidence>
<comment type="caution">
    <text evidence="11">The sequence shown here is derived from an EMBL/GenBank/DDBJ whole genome shotgun (WGS) entry which is preliminary data.</text>
</comment>
<dbReference type="InterPro" id="IPR013087">
    <property type="entry name" value="Znf_C2H2_type"/>
</dbReference>
<feature type="non-terminal residue" evidence="11">
    <location>
        <position position="568"/>
    </location>
</feature>
<protein>
    <recommendedName>
        <fullName evidence="10">C2H2-type domain-containing protein</fullName>
    </recommendedName>
</protein>
<organism evidence="11 12">
    <name type="scientific">Etheostoma spectabile</name>
    <name type="common">orangethroat darter</name>
    <dbReference type="NCBI Taxonomy" id="54343"/>
    <lineage>
        <taxon>Eukaryota</taxon>
        <taxon>Metazoa</taxon>
        <taxon>Chordata</taxon>
        <taxon>Craniata</taxon>
        <taxon>Vertebrata</taxon>
        <taxon>Euteleostomi</taxon>
        <taxon>Actinopterygii</taxon>
        <taxon>Neopterygii</taxon>
        <taxon>Teleostei</taxon>
        <taxon>Neoteleostei</taxon>
        <taxon>Acanthomorphata</taxon>
        <taxon>Eupercaria</taxon>
        <taxon>Perciformes</taxon>
        <taxon>Percoidei</taxon>
        <taxon>Percidae</taxon>
        <taxon>Etheostomatinae</taxon>
        <taxon>Etheostoma</taxon>
    </lineage>
</organism>
<feature type="region of interest" description="Disordered" evidence="9">
    <location>
        <begin position="343"/>
        <end position="411"/>
    </location>
</feature>
<keyword evidence="3" id="KW-0677">Repeat</keyword>
<dbReference type="EMBL" id="VOFY01000003">
    <property type="protein sequence ID" value="KAA8594049.1"/>
    <property type="molecule type" value="Genomic_DNA"/>
</dbReference>
<dbReference type="Proteomes" id="UP000327493">
    <property type="component" value="Chromosome 3"/>
</dbReference>
<comment type="subcellular location">
    <subcellularLocation>
        <location evidence="1">Nucleus</location>
    </subcellularLocation>
</comment>
<evidence type="ECO:0000256" key="7">
    <source>
        <dbReference type="ARBA" id="ARBA00023242"/>
    </source>
</evidence>
<evidence type="ECO:0000313" key="12">
    <source>
        <dbReference type="Proteomes" id="UP000327493"/>
    </source>
</evidence>
<feature type="compositionally biased region" description="Low complexity" evidence="9">
    <location>
        <begin position="366"/>
        <end position="395"/>
    </location>
</feature>
<reference evidence="11 12" key="1">
    <citation type="submission" date="2019-08" db="EMBL/GenBank/DDBJ databases">
        <title>A chromosome-level genome assembly, high-density linkage maps, and genome scans reveal the genomic architecture of hybrid incompatibilities underlying speciation via character displacement in darters (Percidae: Etheostominae).</title>
        <authorList>
            <person name="Moran R.L."/>
            <person name="Catchen J.M."/>
            <person name="Fuller R.C."/>
        </authorList>
    </citation>
    <scope>NUCLEOTIDE SEQUENCE [LARGE SCALE GENOMIC DNA]</scope>
    <source>
        <strain evidence="11">EspeVRDwgs_2016</strain>
        <tissue evidence="11">Muscle</tissue>
    </source>
</reference>
<accession>A0A5J5DLJ5</accession>
<dbReference type="InterPro" id="IPR036236">
    <property type="entry name" value="Znf_C2H2_sf"/>
</dbReference>
<name>A0A5J5DLJ5_9PERO</name>
<dbReference type="SUPFAM" id="SSF57667">
    <property type="entry name" value="beta-beta-alpha zinc fingers"/>
    <property type="match status" value="2"/>
</dbReference>
<dbReference type="PROSITE" id="PS00028">
    <property type="entry name" value="ZINC_FINGER_C2H2_1"/>
    <property type="match status" value="4"/>
</dbReference>
<dbReference type="Pfam" id="PF00096">
    <property type="entry name" value="zf-C2H2"/>
    <property type="match status" value="1"/>
</dbReference>
<evidence type="ECO:0000256" key="4">
    <source>
        <dbReference type="ARBA" id="ARBA00022771"/>
    </source>
</evidence>
<sequence>MMTTKRLDNFEVVCEWASCDFKGRTMEELSDHMSLHLNDYLGDNDALEELEEYACLWKGCEFVSMGSPVELEVHAYFHNYHGKLKFVGSQLLKSRPDLPSCNQGLHSNNLVPEGSDGYVCQWEHCDSTFNNPEWFYRHVDNHVESAEPQSLQQHQLALFCPWTGCDAFFKIRYRLREHMRSHTQERLVACPTCGSMFSSNTKLFDHLHRQAEPVESLVCEHCGKAFSSERLLRDHVRQHVNQVKCPFCDMTCTTLAALKIHIRFKNQRDLQKHTEVHNEGTVYHCTVEGCDYSCHTFQTMSHHYKRVHQVGGIYRKDVDGFLKVNMVRFETVEVTKEIMKNMATKPQSLRKSQRTSSRNKRAAVAPESGRSSPAGSSSPSSSSSSSYSSELSGGEDVSSQPSPRGSDSPVYCVMSTIPHIEEEPGGLSQEDCEGSGTSGAVQALTEVARGLGMDVGAAVSAVKFKSQRLIPRLVFKSFGRCSSFSLLDVRLWRDTGEDVERWRGPCAANHKNHPKGGREARRDLCHKVREMPDRGSQRTEGAKKQLLPEEQAEVLSSLNDEEGDHLSV</sequence>
<feature type="domain" description="C2H2-type" evidence="10">
    <location>
        <begin position="217"/>
        <end position="244"/>
    </location>
</feature>
<feature type="compositionally biased region" description="Basic residues" evidence="9">
    <location>
        <begin position="351"/>
        <end position="361"/>
    </location>
</feature>
<evidence type="ECO:0000256" key="8">
    <source>
        <dbReference type="PROSITE-ProRule" id="PRU00042"/>
    </source>
</evidence>
<proteinExistence type="predicted"/>
<evidence type="ECO:0000256" key="1">
    <source>
        <dbReference type="ARBA" id="ARBA00004123"/>
    </source>
</evidence>
<evidence type="ECO:0000259" key="10">
    <source>
        <dbReference type="PROSITE" id="PS50157"/>
    </source>
</evidence>
<keyword evidence="7" id="KW-0539">Nucleus</keyword>
<gene>
    <name evidence="11" type="ORF">FQN60_004883</name>
</gene>
<dbReference type="PANTHER" id="PTHR24391">
    <property type="entry name" value="HISTONE H4 TRANSCRIPTION FACTOR-RELATED"/>
    <property type="match status" value="1"/>
</dbReference>
<evidence type="ECO:0000256" key="2">
    <source>
        <dbReference type="ARBA" id="ARBA00022723"/>
    </source>
</evidence>
<dbReference type="Gene3D" id="3.30.160.60">
    <property type="entry name" value="Classic Zinc Finger"/>
    <property type="match status" value="2"/>
</dbReference>
<keyword evidence="2" id="KW-0479">Metal-binding</keyword>
<dbReference type="PROSITE" id="PS50157">
    <property type="entry name" value="ZINC_FINGER_C2H2_2"/>
    <property type="match status" value="2"/>
</dbReference>
<evidence type="ECO:0000256" key="6">
    <source>
        <dbReference type="ARBA" id="ARBA00023125"/>
    </source>
</evidence>
<dbReference type="SMART" id="SM00355">
    <property type="entry name" value="ZnF_C2H2"/>
    <property type="match status" value="8"/>
</dbReference>
<evidence type="ECO:0000313" key="11">
    <source>
        <dbReference type="EMBL" id="KAA8594049.1"/>
    </source>
</evidence>
<dbReference type="GO" id="GO:0008270">
    <property type="term" value="F:zinc ion binding"/>
    <property type="evidence" value="ECO:0007669"/>
    <property type="project" value="UniProtKB-KW"/>
</dbReference>
<feature type="region of interest" description="Disordered" evidence="9">
    <location>
        <begin position="508"/>
        <end position="568"/>
    </location>
</feature>
<keyword evidence="5" id="KW-0862">Zinc</keyword>
<dbReference type="AlphaFoldDB" id="A0A5J5DLJ5"/>
<keyword evidence="4 8" id="KW-0863">Zinc-finger</keyword>
<feature type="compositionally biased region" description="Basic and acidic residues" evidence="9">
    <location>
        <begin position="516"/>
        <end position="547"/>
    </location>
</feature>
<keyword evidence="6" id="KW-0238">DNA-binding</keyword>
<dbReference type="GO" id="GO:0000978">
    <property type="term" value="F:RNA polymerase II cis-regulatory region sequence-specific DNA binding"/>
    <property type="evidence" value="ECO:0007669"/>
    <property type="project" value="TreeGrafter"/>
</dbReference>
<feature type="compositionally biased region" description="Acidic residues" evidence="9">
    <location>
        <begin position="559"/>
        <end position="568"/>
    </location>
</feature>
<dbReference type="GO" id="GO:0045892">
    <property type="term" value="P:negative regulation of DNA-templated transcription"/>
    <property type="evidence" value="ECO:0007669"/>
    <property type="project" value="UniProtKB-ARBA"/>
</dbReference>
<dbReference type="InterPro" id="IPR051574">
    <property type="entry name" value="ZnF_E-box_Homeobox"/>
</dbReference>
<dbReference type="PANTHER" id="PTHR24391:SF15">
    <property type="entry name" value="MBD2 (METHYL-CPG-BINDING PROTEIN)-INTERACTING ZINC FINGER PROTEIN"/>
    <property type="match status" value="1"/>
</dbReference>
<dbReference type="GO" id="GO:0005634">
    <property type="term" value="C:nucleus"/>
    <property type="evidence" value="ECO:0007669"/>
    <property type="project" value="UniProtKB-SubCell"/>
</dbReference>
<evidence type="ECO:0000256" key="3">
    <source>
        <dbReference type="ARBA" id="ARBA00022737"/>
    </source>
</evidence>
<dbReference type="GO" id="GO:0000981">
    <property type="term" value="F:DNA-binding transcription factor activity, RNA polymerase II-specific"/>
    <property type="evidence" value="ECO:0007669"/>
    <property type="project" value="TreeGrafter"/>
</dbReference>
<evidence type="ECO:0000256" key="5">
    <source>
        <dbReference type="ARBA" id="ARBA00022833"/>
    </source>
</evidence>